<protein>
    <submittedName>
        <fullName evidence="1">Uncharacterized protein</fullName>
    </submittedName>
</protein>
<feature type="non-terminal residue" evidence="1">
    <location>
        <position position="62"/>
    </location>
</feature>
<dbReference type="Proteomes" id="UP001162501">
    <property type="component" value="Chromosome 7"/>
</dbReference>
<reference evidence="1" key="2">
    <citation type="submission" date="2025-03" db="EMBL/GenBank/DDBJ databases">
        <authorList>
            <consortium name="ELIXIR-Norway"/>
            <consortium name="Elixir Norway"/>
        </authorList>
    </citation>
    <scope>NUCLEOTIDE SEQUENCE</scope>
</reference>
<accession>A0AC60A3H3</accession>
<gene>
    <name evidence="1" type="ORF">MRATA1EN22A_LOCUS26200</name>
</gene>
<evidence type="ECO:0000313" key="1">
    <source>
        <dbReference type="EMBL" id="CAN0551061.1"/>
    </source>
</evidence>
<feature type="non-terminal residue" evidence="1">
    <location>
        <position position="1"/>
    </location>
</feature>
<sequence>EGKKISWRAGPLVSSLWGLRGSCPGSPSLPIIITAPSSCARRSRKRLRREGIRTLSKLRTKS</sequence>
<evidence type="ECO:0000313" key="2">
    <source>
        <dbReference type="Proteomes" id="UP001162501"/>
    </source>
</evidence>
<proteinExistence type="predicted"/>
<dbReference type="EMBL" id="OX596091">
    <property type="protein sequence ID" value="CAN0551061.1"/>
    <property type="molecule type" value="Genomic_DNA"/>
</dbReference>
<reference evidence="1" key="1">
    <citation type="submission" date="2023-05" db="EMBL/GenBank/DDBJ databases">
        <authorList>
            <consortium name="ELIXIR-Norway"/>
        </authorList>
    </citation>
    <scope>NUCLEOTIDE SEQUENCE</scope>
</reference>
<name>A0AC60A3H3_RANTA</name>
<organism evidence="1 2">
    <name type="scientific">Rangifer tarandus platyrhynchus</name>
    <name type="common">Svalbard reindeer</name>
    <dbReference type="NCBI Taxonomy" id="3082113"/>
    <lineage>
        <taxon>Eukaryota</taxon>
        <taxon>Metazoa</taxon>
        <taxon>Chordata</taxon>
        <taxon>Craniata</taxon>
        <taxon>Vertebrata</taxon>
        <taxon>Euteleostomi</taxon>
        <taxon>Mammalia</taxon>
        <taxon>Eutheria</taxon>
        <taxon>Laurasiatheria</taxon>
        <taxon>Artiodactyla</taxon>
        <taxon>Ruminantia</taxon>
        <taxon>Pecora</taxon>
        <taxon>Cervidae</taxon>
        <taxon>Odocoileinae</taxon>
        <taxon>Rangifer</taxon>
    </lineage>
</organism>